<keyword evidence="1" id="KW-0175">Coiled coil</keyword>
<sequence length="205" mass="23170">MNVEKYLAKEVEMTKKHREGLSLRAFAKKMRVSPNAVVSRFKTGKFDQALFEDGSVNEALATAIWNENPTKRPAPFLAPDGQPRTKTKQVSTERANEYEIKLERMQVALESEKIALERLRETTVDREEVKRAAREFGRAHRDAMLNFPHRFGASIAAQVGCDAASLIGAIDYYIRKALLEAVHIPVPFHDPHSPELENLQETNNG</sequence>
<feature type="region of interest" description="Disordered" evidence="2">
    <location>
        <begin position="71"/>
        <end position="92"/>
    </location>
</feature>
<proteinExistence type="predicted"/>
<evidence type="ECO:0000313" key="4">
    <source>
        <dbReference type="Proteomes" id="UP000019801"/>
    </source>
</evidence>
<accession>X5M647</accession>
<organism evidence="3 4">
    <name type="scientific">Bartonella henselae</name>
    <name type="common">Rochalimaea henselae</name>
    <dbReference type="NCBI Taxonomy" id="38323"/>
    <lineage>
        <taxon>Bacteria</taxon>
        <taxon>Pseudomonadati</taxon>
        <taxon>Pseudomonadota</taxon>
        <taxon>Alphaproteobacteria</taxon>
        <taxon>Hyphomicrobiales</taxon>
        <taxon>Bartonellaceae</taxon>
        <taxon>Bartonella</taxon>
    </lineage>
</organism>
<evidence type="ECO:0000313" key="3">
    <source>
        <dbReference type="EMBL" id="CDO46343.1"/>
    </source>
</evidence>
<feature type="coiled-coil region" evidence="1">
    <location>
        <begin position="95"/>
        <end position="122"/>
    </location>
</feature>
<name>X5M647_BARHN</name>
<protein>
    <submittedName>
        <fullName evidence="3">Phage protein</fullName>
    </submittedName>
</protein>
<dbReference type="STRING" id="38323.BM1374165_00320"/>
<evidence type="ECO:0000256" key="1">
    <source>
        <dbReference type="SAM" id="Coils"/>
    </source>
</evidence>
<gene>
    <name evidence="3" type="ORF">BM1374165_00320</name>
</gene>
<dbReference type="Proteomes" id="UP000019801">
    <property type="component" value="Chromosome I"/>
</dbReference>
<dbReference type="PATRIC" id="fig|38323.4.peg.350"/>
<dbReference type="AlphaFoldDB" id="X5M647"/>
<dbReference type="EMBL" id="HG969191">
    <property type="protein sequence ID" value="CDO46343.1"/>
    <property type="molecule type" value="Genomic_DNA"/>
</dbReference>
<reference evidence="4" key="1">
    <citation type="submission" date="2013-11" db="EMBL/GenBank/DDBJ databases">
        <title>Genome sequencing of Bartonella spp. isolated from human blood.</title>
        <authorList>
            <person name="Raoult D."/>
        </authorList>
    </citation>
    <scope>NUCLEOTIDE SEQUENCE</scope>
    <source>
        <strain evidence="4">BM1374165</strain>
    </source>
</reference>
<evidence type="ECO:0000256" key="2">
    <source>
        <dbReference type="SAM" id="MobiDB-lite"/>
    </source>
</evidence>
<dbReference type="KEGG" id="bhs:BM1374165_00320"/>